<keyword evidence="2" id="KW-1185">Reference proteome</keyword>
<sequence length="64" mass="7670">MPISEQTNLEPQKIWQKVSEAFKAEDYPIASAEKTKIEIEQRDIRKKCGDEETWKCKYFERLFS</sequence>
<dbReference type="AlphaFoldDB" id="A0A8H7R0L8"/>
<accession>A0A8H7R0L8</accession>
<evidence type="ECO:0000313" key="2">
    <source>
        <dbReference type="Proteomes" id="UP000650833"/>
    </source>
</evidence>
<organism evidence="1 2">
    <name type="scientific">Mucor plumbeus</name>
    <dbReference type="NCBI Taxonomy" id="97098"/>
    <lineage>
        <taxon>Eukaryota</taxon>
        <taxon>Fungi</taxon>
        <taxon>Fungi incertae sedis</taxon>
        <taxon>Mucoromycota</taxon>
        <taxon>Mucoromycotina</taxon>
        <taxon>Mucoromycetes</taxon>
        <taxon>Mucorales</taxon>
        <taxon>Mucorineae</taxon>
        <taxon>Mucoraceae</taxon>
        <taxon>Mucor</taxon>
    </lineage>
</organism>
<name>A0A8H7R0L8_9FUNG</name>
<gene>
    <name evidence="1" type="ORF">INT46_007152</name>
</gene>
<dbReference type="EMBL" id="JAEPRC010000277">
    <property type="protein sequence ID" value="KAG2201700.1"/>
    <property type="molecule type" value="Genomic_DNA"/>
</dbReference>
<reference evidence="1" key="1">
    <citation type="submission" date="2020-12" db="EMBL/GenBank/DDBJ databases">
        <title>Metabolic potential, ecology and presence of endohyphal bacteria is reflected in genomic diversity of Mucoromycotina.</title>
        <authorList>
            <person name="Muszewska A."/>
            <person name="Okrasinska A."/>
            <person name="Steczkiewicz K."/>
            <person name="Drgas O."/>
            <person name="Orlowska M."/>
            <person name="Perlinska-Lenart U."/>
            <person name="Aleksandrzak-Piekarczyk T."/>
            <person name="Szatraj K."/>
            <person name="Zielenkiewicz U."/>
            <person name="Pilsyk S."/>
            <person name="Malc E."/>
            <person name="Mieczkowski P."/>
            <person name="Kruszewska J.S."/>
            <person name="Biernat P."/>
            <person name="Pawlowska J."/>
        </authorList>
    </citation>
    <scope>NUCLEOTIDE SEQUENCE</scope>
    <source>
        <strain evidence="1">CBS 226.32</strain>
    </source>
</reference>
<proteinExistence type="predicted"/>
<dbReference type="OrthoDB" id="14833at2759"/>
<protein>
    <submittedName>
        <fullName evidence="1">Uncharacterized protein</fullName>
    </submittedName>
</protein>
<comment type="caution">
    <text evidence="1">The sequence shown here is derived from an EMBL/GenBank/DDBJ whole genome shotgun (WGS) entry which is preliminary data.</text>
</comment>
<evidence type="ECO:0000313" key="1">
    <source>
        <dbReference type="EMBL" id="KAG2201700.1"/>
    </source>
</evidence>
<dbReference type="InterPro" id="IPR037239">
    <property type="entry name" value="OSBP_sf"/>
</dbReference>
<dbReference type="Gene3D" id="3.30.70.3490">
    <property type="match status" value="1"/>
</dbReference>
<dbReference type="SUPFAM" id="SSF144000">
    <property type="entry name" value="Oxysterol-binding protein-like"/>
    <property type="match status" value="1"/>
</dbReference>
<dbReference type="Proteomes" id="UP000650833">
    <property type="component" value="Unassembled WGS sequence"/>
</dbReference>